<dbReference type="Pfam" id="PF25597">
    <property type="entry name" value="SH3_retrovirus"/>
    <property type="match status" value="1"/>
</dbReference>
<proteinExistence type="predicted"/>
<accession>A0AAD4WEM1</accession>
<gene>
    <name evidence="2" type="ORF">L3X38_009829</name>
</gene>
<organism evidence="2 3">
    <name type="scientific">Prunus dulcis</name>
    <name type="common">Almond</name>
    <name type="synonym">Amygdalus dulcis</name>
    <dbReference type="NCBI Taxonomy" id="3755"/>
    <lineage>
        <taxon>Eukaryota</taxon>
        <taxon>Viridiplantae</taxon>
        <taxon>Streptophyta</taxon>
        <taxon>Embryophyta</taxon>
        <taxon>Tracheophyta</taxon>
        <taxon>Spermatophyta</taxon>
        <taxon>Magnoliopsida</taxon>
        <taxon>eudicotyledons</taxon>
        <taxon>Gunneridae</taxon>
        <taxon>Pentapetalae</taxon>
        <taxon>rosids</taxon>
        <taxon>fabids</taxon>
        <taxon>Rosales</taxon>
        <taxon>Rosaceae</taxon>
        <taxon>Amygdaloideae</taxon>
        <taxon>Amygdaleae</taxon>
        <taxon>Prunus</taxon>
    </lineage>
</organism>
<name>A0AAD4WEM1_PRUDU</name>
<dbReference type="AlphaFoldDB" id="A0AAD4WEM1"/>
<dbReference type="InterPro" id="IPR057670">
    <property type="entry name" value="SH3_retrovirus"/>
</dbReference>
<reference evidence="2 3" key="1">
    <citation type="journal article" date="2022" name="G3 (Bethesda)">
        <title>Whole-genome sequence and methylome profiling of the almond [Prunus dulcis (Mill.) D.A. Webb] cultivar 'Nonpareil'.</title>
        <authorList>
            <person name="D'Amico-Willman K.M."/>
            <person name="Ouma W.Z."/>
            <person name="Meulia T."/>
            <person name="Sideli G.M."/>
            <person name="Gradziel T.M."/>
            <person name="Fresnedo-Ramirez J."/>
        </authorList>
    </citation>
    <scope>NUCLEOTIDE SEQUENCE [LARGE SCALE GENOMIC DNA]</scope>
    <source>
        <strain evidence="2">Clone GOH B32 T37-40</strain>
    </source>
</reference>
<dbReference type="Proteomes" id="UP001054821">
    <property type="component" value="Chromosome 2"/>
</dbReference>
<keyword evidence="3" id="KW-1185">Reference proteome</keyword>
<evidence type="ECO:0000259" key="1">
    <source>
        <dbReference type="Pfam" id="PF25597"/>
    </source>
</evidence>
<evidence type="ECO:0000313" key="2">
    <source>
        <dbReference type="EMBL" id="KAI5341954.1"/>
    </source>
</evidence>
<dbReference type="EMBL" id="JAJFAZ020000002">
    <property type="protein sequence ID" value="KAI5341954.1"/>
    <property type="molecule type" value="Genomic_DNA"/>
</dbReference>
<feature type="domain" description="Retroviral polymerase SH3-like" evidence="1">
    <location>
        <begin position="3"/>
        <end position="41"/>
    </location>
</feature>
<evidence type="ECO:0000313" key="3">
    <source>
        <dbReference type="Proteomes" id="UP001054821"/>
    </source>
</evidence>
<sequence>MISCHFIGYPARSKGFRFYCLNYGTQIIETGCAKFIEHEKNATGNEDFSFKEKYDVAVIENDEQDVTPLIPLSEIALEPHQFEERVDQQQ</sequence>
<comment type="caution">
    <text evidence="2">The sequence shown here is derived from an EMBL/GenBank/DDBJ whole genome shotgun (WGS) entry which is preliminary data.</text>
</comment>
<protein>
    <recommendedName>
        <fullName evidence="1">Retroviral polymerase SH3-like domain-containing protein</fullName>
    </recommendedName>
</protein>